<dbReference type="AlphaFoldDB" id="A0A2G9TDM7"/>
<reference evidence="1 2" key="1">
    <citation type="submission" date="2015-09" db="EMBL/GenBank/DDBJ databases">
        <title>Draft genome of the parasitic nematode Teladorsagia circumcincta isolate WARC Sus (inbred).</title>
        <authorList>
            <person name="Mitreva M."/>
        </authorList>
    </citation>
    <scope>NUCLEOTIDE SEQUENCE [LARGE SCALE GENOMIC DNA]</scope>
    <source>
        <strain evidence="1 2">S</strain>
    </source>
</reference>
<accession>A0A2G9TDM7</accession>
<evidence type="ECO:0000313" key="1">
    <source>
        <dbReference type="EMBL" id="PIO55652.1"/>
    </source>
</evidence>
<dbReference type="OrthoDB" id="5838873at2759"/>
<name>A0A2G9TDM7_TELCI</name>
<dbReference type="Proteomes" id="UP000230423">
    <property type="component" value="Unassembled WGS sequence"/>
</dbReference>
<organism evidence="1 2">
    <name type="scientific">Teladorsagia circumcincta</name>
    <name type="common">Brown stomach worm</name>
    <name type="synonym">Ostertagia circumcincta</name>
    <dbReference type="NCBI Taxonomy" id="45464"/>
    <lineage>
        <taxon>Eukaryota</taxon>
        <taxon>Metazoa</taxon>
        <taxon>Ecdysozoa</taxon>
        <taxon>Nematoda</taxon>
        <taxon>Chromadorea</taxon>
        <taxon>Rhabditida</taxon>
        <taxon>Rhabditina</taxon>
        <taxon>Rhabditomorpha</taxon>
        <taxon>Strongyloidea</taxon>
        <taxon>Trichostrongylidae</taxon>
        <taxon>Teladorsagia</taxon>
    </lineage>
</organism>
<gene>
    <name evidence="1" type="ORF">TELCIR_22960</name>
</gene>
<dbReference type="EMBL" id="KZ384883">
    <property type="protein sequence ID" value="PIO55652.1"/>
    <property type="molecule type" value="Genomic_DNA"/>
</dbReference>
<protein>
    <submittedName>
        <fullName evidence="1">Uncharacterized protein</fullName>
    </submittedName>
</protein>
<evidence type="ECO:0000313" key="2">
    <source>
        <dbReference type="Proteomes" id="UP000230423"/>
    </source>
</evidence>
<proteinExistence type="predicted"/>
<sequence>MGDYENAQNYLNKVVNMSRDPDCVVECEYVEEARQILSGLNYS</sequence>
<keyword evidence="2" id="KW-1185">Reference proteome</keyword>